<reference evidence="1 2" key="1">
    <citation type="submission" date="2018-06" db="EMBL/GenBank/DDBJ databases">
        <authorList>
            <consortium name="Pathogen Informatics"/>
            <person name="Doyle S."/>
        </authorList>
    </citation>
    <scope>NUCLEOTIDE SEQUENCE [LARGE SCALE GENOMIC DNA]</scope>
    <source>
        <strain evidence="1 2">NCTC10899</strain>
    </source>
</reference>
<name>A0A379PNE2_ECTME</name>
<dbReference type="Proteomes" id="UP000254260">
    <property type="component" value="Unassembled WGS sequence"/>
</dbReference>
<evidence type="ECO:0000313" key="2">
    <source>
        <dbReference type="Proteomes" id="UP000254260"/>
    </source>
</evidence>
<accession>A0A379PNE2</accession>
<dbReference type="RefSeq" id="WP_115292714.1">
    <property type="nucleotide sequence ID" value="NZ_UGUU01000002.1"/>
</dbReference>
<evidence type="ECO:0000313" key="1">
    <source>
        <dbReference type="EMBL" id="SUE95855.1"/>
    </source>
</evidence>
<organism evidence="1 2">
    <name type="scientific">Ectopseudomonas mendocina</name>
    <name type="common">Pseudomonas mendocina</name>
    <dbReference type="NCBI Taxonomy" id="300"/>
    <lineage>
        <taxon>Bacteria</taxon>
        <taxon>Pseudomonadati</taxon>
        <taxon>Pseudomonadota</taxon>
        <taxon>Gammaproteobacteria</taxon>
        <taxon>Pseudomonadales</taxon>
        <taxon>Pseudomonadaceae</taxon>
        <taxon>Ectopseudomonas</taxon>
    </lineage>
</organism>
<gene>
    <name evidence="1" type="ORF">NCTC10899_05096</name>
</gene>
<dbReference type="AlphaFoldDB" id="A0A379PNE2"/>
<dbReference type="EMBL" id="UGUU01000002">
    <property type="protein sequence ID" value="SUE95855.1"/>
    <property type="molecule type" value="Genomic_DNA"/>
</dbReference>
<sequence length="231" mass="26539">MPLIKIAKLADHMNGVDVRRRDDLFRQDYLRMMAGGMDVSMRGSQLKNKNLVVWNTIKSLAEEGVEVGQEMFDLFVRSYQLLAEEMSQMFWRARAIGVAPKEPRSLRLIGQDTRGDRVIEIDPGTAWFPVGAIYRDHTVVILFRVWKIGSETEIDEFNSCAIGIAMNDLGDYFPELASYVERIRLKASEVDHIKDSFAVLMRLLRPEWAKEAEMAERAKRYSEVKTFGAWG</sequence>
<protein>
    <submittedName>
        <fullName evidence="1">Uncharacterized protein</fullName>
    </submittedName>
</protein>
<proteinExistence type="predicted"/>